<dbReference type="AlphaFoldDB" id="A0A2M8QC70"/>
<feature type="region of interest" description="Disordered" evidence="1">
    <location>
        <begin position="559"/>
        <end position="582"/>
    </location>
</feature>
<dbReference type="EMBL" id="PGTN01000051">
    <property type="protein sequence ID" value="PJF47395.1"/>
    <property type="molecule type" value="Genomic_DNA"/>
</dbReference>
<proteinExistence type="predicted"/>
<evidence type="ECO:0008006" key="5">
    <source>
        <dbReference type="Google" id="ProtNLM"/>
    </source>
</evidence>
<gene>
    <name evidence="3" type="ORF">CUN48_08870</name>
</gene>
<accession>A0A2M8QC70</accession>
<keyword evidence="2" id="KW-0732">Signal</keyword>
<feature type="chain" id="PRO_5014948297" description="Peptidase C-terminal archaeal/bacterial domain-containing protein" evidence="2">
    <location>
        <begin position="34"/>
        <end position="582"/>
    </location>
</feature>
<evidence type="ECO:0000313" key="3">
    <source>
        <dbReference type="EMBL" id="PJF47395.1"/>
    </source>
</evidence>
<comment type="caution">
    <text evidence="3">The sequence shown here is derived from an EMBL/GenBank/DDBJ whole genome shotgun (WGS) entry which is preliminary data.</text>
</comment>
<dbReference type="Proteomes" id="UP000230790">
    <property type="component" value="Unassembled WGS sequence"/>
</dbReference>
<organism evidence="3 4">
    <name type="scientific">Candidatus Thermofonsia Clade 3 bacterium</name>
    <dbReference type="NCBI Taxonomy" id="2364212"/>
    <lineage>
        <taxon>Bacteria</taxon>
        <taxon>Bacillati</taxon>
        <taxon>Chloroflexota</taxon>
        <taxon>Candidatus Thermofontia</taxon>
        <taxon>Candidatus Thermofonsia Clade 3</taxon>
    </lineage>
</organism>
<evidence type="ECO:0000256" key="2">
    <source>
        <dbReference type="SAM" id="SignalP"/>
    </source>
</evidence>
<dbReference type="Gene3D" id="2.60.120.380">
    <property type="match status" value="1"/>
</dbReference>
<reference evidence="3 4" key="1">
    <citation type="submission" date="2017-11" db="EMBL/GenBank/DDBJ databases">
        <title>Evolution of Phototrophy in the Chloroflexi Phylum Driven by Horizontal Gene Transfer.</title>
        <authorList>
            <person name="Ward L.M."/>
            <person name="Hemp J."/>
            <person name="Shih P.M."/>
            <person name="Mcglynn S.E."/>
            <person name="Fischer W."/>
        </authorList>
    </citation>
    <scope>NUCLEOTIDE SEQUENCE [LARGE SCALE GENOMIC DNA]</scope>
    <source>
        <strain evidence="3">JP3_7</strain>
    </source>
</reference>
<name>A0A2M8QC70_9CHLR</name>
<evidence type="ECO:0000313" key="4">
    <source>
        <dbReference type="Proteomes" id="UP000230790"/>
    </source>
</evidence>
<evidence type="ECO:0000256" key="1">
    <source>
        <dbReference type="SAM" id="MobiDB-lite"/>
    </source>
</evidence>
<protein>
    <recommendedName>
        <fullName evidence="5">Peptidase C-terminal archaeal/bacterial domain-containing protein</fullName>
    </recommendedName>
</protein>
<feature type="signal peptide" evidence="2">
    <location>
        <begin position="1"/>
        <end position="33"/>
    </location>
</feature>
<sequence>MKAHNKNIRPLGMVAAAALVLATVLPAPGQAMAQDEAPNGLAQPQAVDGGEIWTPGAGASFNLLQSPHVVVRVDAPYELANVGSYFIYDPINGYGPANPVTPTLSLGGKRAVMTATLDAGAVVSGSMIYFELPYTSTAQVASSPTYLLTKQGKAYLPFVVRTPPDPQPLSNTGESACDAANGPKGGPLQPNKGYQVLNPTTNSWMFAHNTTPNATIVVSLTNYTAVGQLQVFADQGNCNALTPLMGMGTNPNPVVTVYNVPVGRVYFRVASGSGQPAPPPYIIRWQYSTAPGPHEPNNNPCDATPLPHGLLLNTRSEDQYDFFKINITGAVQIRVQVLGHAISGAQVQVRSPLKSGYVCPGSGADPINSTNRIDPYGVIPSSGDATITVTVPASGTYYLRVSLPSGAPAYGQPYSIRWDYAGPSGGTAGPIFTSNPNQPPTCDSRVSGNTCQGDILFNINTGQTATYYWFGLQALQPYDSVQVKVIGVSNLVGCGLGNASATNPNTFANVWASVGTTAPMGSISIQFNATGGYNIEFRVMHGGVQKYYDGKPLKVGCGTSPSASEPLGTMADPPWPNVEPHP</sequence>
<feature type="compositionally biased region" description="Pro residues" evidence="1">
    <location>
        <begin position="573"/>
        <end position="582"/>
    </location>
</feature>